<dbReference type="InterPro" id="IPR003018">
    <property type="entry name" value="GAF"/>
</dbReference>
<dbReference type="InterPro" id="IPR005467">
    <property type="entry name" value="His_kinase_dom"/>
</dbReference>
<dbReference type="SUPFAM" id="SSF55874">
    <property type="entry name" value="ATPase domain of HSP90 chaperone/DNA topoisomerase II/histidine kinase"/>
    <property type="match status" value="1"/>
</dbReference>
<dbReference type="CDD" id="cd00082">
    <property type="entry name" value="HisKA"/>
    <property type="match status" value="1"/>
</dbReference>
<dbReference type="InterPro" id="IPR029016">
    <property type="entry name" value="GAF-like_dom_sf"/>
</dbReference>
<keyword evidence="6" id="KW-0547">Nucleotide-binding</keyword>
<feature type="domain" description="Histidine kinase" evidence="11">
    <location>
        <begin position="168"/>
        <end position="379"/>
    </location>
</feature>
<dbReference type="PANTHER" id="PTHR42878">
    <property type="entry name" value="TWO-COMPONENT HISTIDINE KINASE"/>
    <property type="match status" value="1"/>
</dbReference>
<dbReference type="InterPro" id="IPR003594">
    <property type="entry name" value="HATPase_dom"/>
</dbReference>
<dbReference type="InterPro" id="IPR036890">
    <property type="entry name" value="HATPase_C_sf"/>
</dbReference>
<evidence type="ECO:0000256" key="3">
    <source>
        <dbReference type="ARBA" id="ARBA00012438"/>
    </source>
</evidence>
<keyword evidence="4" id="KW-0597">Phosphoprotein</keyword>
<dbReference type="EC" id="2.7.13.3" evidence="3"/>
<comment type="caution">
    <text evidence="12">The sequence shown here is derived from an EMBL/GenBank/DDBJ whole genome shotgun (WGS) entry which is preliminary data.</text>
</comment>
<dbReference type="InterPro" id="IPR036097">
    <property type="entry name" value="HisK_dim/P_sf"/>
</dbReference>
<evidence type="ECO:0000256" key="6">
    <source>
        <dbReference type="ARBA" id="ARBA00022741"/>
    </source>
</evidence>
<reference evidence="13" key="1">
    <citation type="journal article" date="2019" name="Int. J. Syst. Evol. Microbiol.">
        <title>The Global Catalogue of Microorganisms (GCM) 10K type strain sequencing project: providing services to taxonomists for standard genome sequencing and annotation.</title>
        <authorList>
            <consortium name="The Broad Institute Genomics Platform"/>
            <consortium name="The Broad Institute Genome Sequencing Center for Infectious Disease"/>
            <person name="Wu L."/>
            <person name="Ma J."/>
        </authorList>
    </citation>
    <scope>NUCLEOTIDE SEQUENCE [LARGE SCALE GENOMIC DNA]</scope>
    <source>
        <strain evidence="13">JCM 18459</strain>
    </source>
</reference>
<dbReference type="SUPFAM" id="SSF55781">
    <property type="entry name" value="GAF domain-like"/>
    <property type="match status" value="1"/>
</dbReference>
<dbReference type="Pfam" id="PF13185">
    <property type="entry name" value="GAF_2"/>
    <property type="match status" value="1"/>
</dbReference>
<keyword evidence="13" id="KW-1185">Reference proteome</keyword>
<keyword evidence="8" id="KW-0067">ATP-binding</keyword>
<evidence type="ECO:0000313" key="12">
    <source>
        <dbReference type="EMBL" id="GAA5151564.1"/>
    </source>
</evidence>
<evidence type="ECO:0000256" key="4">
    <source>
        <dbReference type="ARBA" id="ARBA00022553"/>
    </source>
</evidence>
<evidence type="ECO:0000256" key="8">
    <source>
        <dbReference type="ARBA" id="ARBA00022840"/>
    </source>
</evidence>
<dbReference type="Proteomes" id="UP001500221">
    <property type="component" value="Unassembled WGS sequence"/>
</dbReference>
<dbReference type="SMART" id="SM00387">
    <property type="entry name" value="HATPase_c"/>
    <property type="match status" value="1"/>
</dbReference>
<dbReference type="PRINTS" id="PR00344">
    <property type="entry name" value="BCTRLSENSOR"/>
</dbReference>
<dbReference type="Gene3D" id="3.30.565.10">
    <property type="entry name" value="Histidine kinase-like ATPase, C-terminal domain"/>
    <property type="match status" value="1"/>
</dbReference>
<comment type="catalytic activity">
    <reaction evidence="1">
        <text>ATP + protein L-histidine = ADP + protein N-phospho-L-histidine.</text>
        <dbReference type="EC" id="2.7.13.3"/>
    </reaction>
</comment>
<evidence type="ECO:0000256" key="10">
    <source>
        <dbReference type="ARBA" id="ARBA00039401"/>
    </source>
</evidence>
<dbReference type="EMBL" id="BAABKG010000003">
    <property type="protein sequence ID" value="GAA5151564.1"/>
    <property type="molecule type" value="Genomic_DNA"/>
</dbReference>
<dbReference type="InterPro" id="IPR003661">
    <property type="entry name" value="HisK_dim/P_dom"/>
</dbReference>
<dbReference type="SMART" id="SM00388">
    <property type="entry name" value="HisKA"/>
    <property type="match status" value="1"/>
</dbReference>
<protein>
    <recommendedName>
        <fullName evidence="10">Sensor-like histidine kinase SenX3</fullName>
        <ecNumber evidence="3">2.7.13.3</ecNumber>
    </recommendedName>
</protein>
<sequence length="379" mass="40570">MASIAELDVLERPPRADLEAIAELAAKVCVTPMATINIITDDAQHQVAAYGFPAAICRREDSMCAQVLDADTPIVVTDASLDERFRHNPFVTGVLGSVRFYASHKLTTRDGVDIGTLCVFDDRPRELDDAQTEALGTLAARIVDVLELSLRSRQLAESNQRLQTFAGRVSHDLKTPLTSLSMSLEMVREQLSDGADPAVLEGLLERALRGSARMAAMIDDVLAFATLGGGLQTEEVALDDVLDEAVADLDGRLRGVEVERGPLPAVQADAVQLRAVLQNLLDNAAKYRHPDRPARVVVSAARSAVGWRVSVADNGPGIPEAERGRVFESRVRLDRDADRAGGSGIGLDTARRVVQAHGGAIGISETPGGGATVWFDLPD</sequence>
<evidence type="ECO:0000313" key="13">
    <source>
        <dbReference type="Proteomes" id="UP001500221"/>
    </source>
</evidence>
<dbReference type="PANTHER" id="PTHR42878:SF7">
    <property type="entry name" value="SENSOR HISTIDINE KINASE GLRK"/>
    <property type="match status" value="1"/>
</dbReference>
<dbReference type="InterPro" id="IPR004358">
    <property type="entry name" value="Sig_transdc_His_kin-like_C"/>
</dbReference>
<name>A0ABP9PZC8_9ACTN</name>
<evidence type="ECO:0000259" key="11">
    <source>
        <dbReference type="PROSITE" id="PS50109"/>
    </source>
</evidence>
<evidence type="ECO:0000256" key="9">
    <source>
        <dbReference type="ARBA" id="ARBA00023012"/>
    </source>
</evidence>
<comment type="subcellular location">
    <subcellularLocation>
        <location evidence="2">Cell membrane</location>
    </subcellularLocation>
</comment>
<keyword evidence="5" id="KW-0808">Transferase</keyword>
<gene>
    <name evidence="12" type="ORF">GCM10023340_30580</name>
</gene>
<dbReference type="PROSITE" id="PS50109">
    <property type="entry name" value="HIS_KIN"/>
    <property type="match status" value="1"/>
</dbReference>
<dbReference type="SUPFAM" id="SSF47384">
    <property type="entry name" value="Homodimeric domain of signal transducing histidine kinase"/>
    <property type="match status" value="1"/>
</dbReference>
<dbReference type="Pfam" id="PF02518">
    <property type="entry name" value="HATPase_c"/>
    <property type="match status" value="1"/>
</dbReference>
<evidence type="ECO:0000256" key="2">
    <source>
        <dbReference type="ARBA" id="ARBA00004236"/>
    </source>
</evidence>
<dbReference type="Gene3D" id="1.10.287.130">
    <property type="match status" value="1"/>
</dbReference>
<dbReference type="InterPro" id="IPR050351">
    <property type="entry name" value="BphY/WalK/GraS-like"/>
</dbReference>
<organism evidence="12 13">
    <name type="scientific">Nocardioides marinquilinus</name>
    <dbReference type="NCBI Taxonomy" id="1210400"/>
    <lineage>
        <taxon>Bacteria</taxon>
        <taxon>Bacillati</taxon>
        <taxon>Actinomycetota</taxon>
        <taxon>Actinomycetes</taxon>
        <taxon>Propionibacteriales</taxon>
        <taxon>Nocardioidaceae</taxon>
        <taxon>Nocardioides</taxon>
    </lineage>
</organism>
<dbReference type="Gene3D" id="3.30.450.40">
    <property type="match status" value="1"/>
</dbReference>
<dbReference type="Pfam" id="PF00512">
    <property type="entry name" value="HisKA"/>
    <property type="match status" value="1"/>
</dbReference>
<keyword evidence="7" id="KW-0418">Kinase</keyword>
<evidence type="ECO:0000256" key="1">
    <source>
        <dbReference type="ARBA" id="ARBA00000085"/>
    </source>
</evidence>
<accession>A0ABP9PZC8</accession>
<evidence type="ECO:0000256" key="5">
    <source>
        <dbReference type="ARBA" id="ARBA00022679"/>
    </source>
</evidence>
<proteinExistence type="predicted"/>
<evidence type="ECO:0000256" key="7">
    <source>
        <dbReference type="ARBA" id="ARBA00022777"/>
    </source>
</evidence>
<keyword evidence="9" id="KW-0902">Two-component regulatory system</keyword>